<accession>A0AAD4QZU9</accession>
<sequence length="158" mass="18196">MPVSCAIVCFIDWQVERHFVFICISRYFGMPQEVAENITFCIFMVSMASLVIELSDFNNRLDEDFTASQRLKPGESKGIREIQVIAYFKSYTKLTEKDHPAATPHGGAHRHPGFSGFPEAINPGIRKCCRRDRYQSSCLAERRRLTYHTPRTELRSES</sequence>
<keyword evidence="2" id="KW-1185">Reference proteome</keyword>
<dbReference type="Proteomes" id="UP001201812">
    <property type="component" value="Unassembled WGS sequence"/>
</dbReference>
<dbReference type="EMBL" id="JAKKPZ010000136">
    <property type="protein sequence ID" value="KAI1700717.1"/>
    <property type="molecule type" value="Genomic_DNA"/>
</dbReference>
<proteinExistence type="predicted"/>
<comment type="caution">
    <text evidence="1">The sequence shown here is derived from an EMBL/GenBank/DDBJ whole genome shotgun (WGS) entry which is preliminary data.</text>
</comment>
<gene>
    <name evidence="1" type="ORF">DdX_16526</name>
</gene>
<evidence type="ECO:0000313" key="1">
    <source>
        <dbReference type="EMBL" id="KAI1700717.1"/>
    </source>
</evidence>
<protein>
    <submittedName>
        <fullName evidence="1">Uncharacterized protein</fullName>
    </submittedName>
</protein>
<reference evidence="1" key="1">
    <citation type="submission" date="2022-01" db="EMBL/GenBank/DDBJ databases">
        <title>Genome Sequence Resource for Two Populations of Ditylenchus destructor, the Migratory Endoparasitic Phytonematode.</title>
        <authorList>
            <person name="Zhang H."/>
            <person name="Lin R."/>
            <person name="Xie B."/>
        </authorList>
    </citation>
    <scope>NUCLEOTIDE SEQUENCE</scope>
    <source>
        <strain evidence="1">BazhouSP</strain>
    </source>
</reference>
<dbReference type="AlphaFoldDB" id="A0AAD4QZU9"/>
<organism evidence="1 2">
    <name type="scientific">Ditylenchus destructor</name>
    <dbReference type="NCBI Taxonomy" id="166010"/>
    <lineage>
        <taxon>Eukaryota</taxon>
        <taxon>Metazoa</taxon>
        <taxon>Ecdysozoa</taxon>
        <taxon>Nematoda</taxon>
        <taxon>Chromadorea</taxon>
        <taxon>Rhabditida</taxon>
        <taxon>Tylenchina</taxon>
        <taxon>Tylenchomorpha</taxon>
        <taxon>Sphaerularioidea</taxon>
        <taxon>Anguinidae</taxon>
        <taxon>Anguininae</taxon>
        <taxon>Ditylenchus</taxon>
    </lineage>
</organism>
<evidence type="ECO:0000313" key="2">
    <source>
        <dbReference type="Proteomes" id="UP001201812"/>
    </source>
</evidence>
<name>A0AAD4QZU9_9BILA</name>